<proteinExistence type="predicted"/>
<sequence>MRSIALDSLFIRSSTKSSHPPCLAAPTNPLLPSPHHIQIEIIIIVVIFWIPLSKTTAYSNEELHHRRSTRN</sequence>
<evidence type="ECO:0000313" key="3">
    <source>
        <dbReference type="Proteomes" id="UP000029981"/>
    </source>
</evidence>
<feature type="transmembrane region" description="Helical" evidence="1">
    <location>
        <begin position="35"/>
        <end position="52"/>
    </location>
</feature>
<name>A0A0A0LTS8_CUCSA</name>
<evidence type="ECO:0000256" key="1">
    <source>
        <dbReference type="SAM" id="Phobius"/>
    </source>
</evidence>
<protein>
    <submittedName>
        <fullName evidence="2">Uncharacterized protein</fullName>
    </submittedName>
</protein>
<accession>A0A0A0LTS8</accession>
<keyword evidence="1" id="KW-0812">Transmembrane</keyword>
<reference evidence="2 3" key="4">
    <citation type="journal article" date="2011" name="BMC Genomics">
        <title>RNA-Seq improves annotation of protein-coding genes in the cucumber genome.</title>
        <authorList>
            <person name="Li Z."/>
            <person name="Zhang Z."/>
            <person name="Yan P."/>
            <person name="Huang S."/>
            <person name="Fei Z."/>
            <person name="Lin K."/>
        </authorList>
    </citation>
    <scope>NUCLEOTIDE SEQUENCE [LARGE SCALE GENOMIC DNA]</scope>
    <source>
        <strain evidence="3">cv. 9930</strain>
    </source>
</reference>
<dbReference type="EMBL" id="CM002922">
    <property type="protein sequence ID" value="KGN65330.1"/>
    <property type="molecule type" value="Genomic_DNA"/>
</dbReference>
<dbReference type="Gramene" id="KGN65330">
    <property type="protein sequence ID" value="KGN65330"/>
    <property type="gene ID" value="Csa_1G329910"/>
</dbReference>
<organism evidence="2 3">
    <name type="scientific">Cucumis sativus</name>
    <name type="common">Cucumber</name>
    <dbReference type="NCBI Taxonomy" id="3659"/>
    <lineage>
        <taxon>Eukaryota</taxon>
        <taxon>Viridiplantae</taxon>
        <taxon>Streptophyta</taxon>
        <taxon>Embryophyta</taxon>
        <taxon>Tracheophyta</taxon>
        <taxon>Spermatophyta</taxon>
        <taxon>Magnoliopsida</taxon>
        <taxon>eudicotyledons</taxon>
        <taxon>Gunneridae</taxon>
        <taxon>Pentapetalae</taxon>
        <taxon>rosids</taxon>
        <taxon>fabids</taxon>
        <taxon>Cucurbitales</taxon>
        <taxon>Cucurbitaceae</taxon>
        <taxon>Benincaseae</taxon>
        <taxon>Cucumis</taxon>
    </lineage>
</organism>
<gene>
    <name evidence="2" type="ORF">Csa_1G329910</name>
</gene>
<keyword evidence="1" id="KW-1133">Transmembrane helix</keyword>
<reference evidence="2 3" key="2">
    <citation type="journal article" date="2009" name="PLoS ONE">
        <title>An integrated genetic and cytogenetic map of the cucumber genome.</title>
        <authorList>
            <person name="Ren Y."/>
            <person name="Zhang Z."/>
            <person name="Liu J."/>
            <person name="Staub J.E."/>
            <person name="Han Y."/>
            <person name="Cheng Z."/>
            <person name="Li X."/>
            <person name="Lu J."/>
            <person name="Miao H."/>
            <person name="Kang H."/>
            <person name="Xie B."/>
            <person name="Gu X."/>
            <person name="Wang X."/>
            <person name="Du Y."/>
            <person name="Jin W."/>
            <person name="Huang S."/>
        </authorList>
    </citation>
    <scope>NUCLEOTIDE SEQUENCE [LARGE SCALE GENOMIC DNA]</scope>
    <source>
        <strain evidence="3">cv. 9930</strain>
    </source>
</reference>
<reference evidence="2 3" key="1">
    <citation type="journal article" date="2009" name="Nat. Genet.">
        <title>The genome of the cucumber, Cucumis sativus L.</title>
        <authorList>
            <person name="Huang S."/>
            <person name="Li R."/>
            <person name="Zhang Z."/>
            <person name="Li L."/>
            <person name="Gu X."/>
            <person name="Fan W."/>
            <person name="Lucas W.J."/>
            <person name="Wang X."/>
            <person name="Xie B."/>
            <person name="Ni P."/>
            <person name="Ren Y."/>
            <person name="Zhu H."/>
            <person name="Li J."/>
            <person name="Lin K."/>
            <person name="Jin W."/>
            <person name="Fei Z."/>
            <person name="Li G."/>
            <person name="Staub J."/>
            <person name="Kilian A."/>
            <person name="van der Vossen E.A."/>
            <person name="Wu Y."/>
            <person name="Guo J."/>
            <person name="He J."/>
            <person name="Jia Z."/>
            <person name="Ren Y."/>
            <person name="Tian G."/>
            <person name="Lu Y."/>
            <person name="Ruan J."/>
            <person name="Qian W."/>
            <person name="Wang M."/>
            <person name="Huang Q."/>
            <person name="Li B."/>
            <person name="Xuan Z."/>
            <person name="Cao J."/>
            <person name="Asan"/>
            <person name="Wu Z."/>
            <person name="Zhang J."/>
            <person name="Cai Q."/>
            <person name="Bai Y."/>
            <person name="Zhao B."/>
            <person name="Han Y."/>
            <person name="Li Y."/>
            <person name="Li X."/>
            <person name="Wang S."/>
            <person name="Shi Q."/>
            <person name="Liu S."/>
            <person name="Cho W.K."/>
            <person name="Kim J.Y."/>
            <person name="Xu Y."/>
            <person name="Heller-Uszynska K."/>
            <person name="Miao H."/>
            <person name="Cheng Z."/>
            <person name="Zhang S."/>
            <person name="Wu J."/>
            <person name="Yang Y."/>
            <person name="Kang H."/>
            <person name="Li M."/>
            <person name="Liang H."/>
            <person name="Ren X."/>
            <person name="Shi Z."/>
            <person name="Wen M."/>
            <person name="Jian M."/>
            <person name="Yang H."/>
            <person name="Zhang G."/>
            <person name="Yang Z."/>
            <person name="Chen R."/>
            <person name="Liu S."/>
            <person name="Li J."/>
            <person name="Ma L."/>
            <person name="Liu H."/>
            <person name="Zhou Y."/>
            <person name="Zhao J."/>
            <person name="Fang X."/>
            <person name="Li G."/>
            <person name="Fang L."/>
            <person name="Li Y."/>
            <person name="Liu D."/>
            <person name="Zheng H."/>
            <person name="Zhang Y."/>
            <person name="Qin N."/>
            <person name="Li Z."/>
            <person name="Yang G."/>
            <person name="Yang S."/>
            <person name="Bolund L."/>
            <person name="Kristiansen K."/>
            <person name="Zheng H."/>
            <person name="Li S."/>
            <person name="Zhang X."/>
            <person name="Yang H."/>
            <person name="Wang J."/>
            <person name="Sun R."/>
            <person name="Zhang B."/>
            <person name="Jiang S."/>
            <person name="Wang J."/>
            <person name="Du Y."/>
            <person name="Li S."/>
        </authorList>
    </citation>
    <scope>NUCLEOTIDE SEQUENCE [LARGE SCALE GENOMIC DNA]</scope>
    <source>
        <strain evidence="3">cv. 9930</strain>
    </source>
</reference>
<keyword evidence="3" id="KW-1185">Reference proteome</keyword>
<evidence type="ECO:0000313" key="2">
    <source>
        <dbReference type="EMBL" id="KGN65330.1"/>
    </source>
</evidence>
<dbReference type="Proteomes" id="UP000029981">
    <property type="component" value="Chromosome 1"/>
</dbReference>
<reference evidence="2 3" key="3">
    <citation type="journal article" date="2010" name="BMC Genomics">
        <title>Transcriptome sequencing and comparative analysis of cucumber flowers with different sex types.</title>
        <authorList>
            <person name="Guo S."/>
            <person name="Zheng Y."/>
            <person name="Joung J.G."/>
            <person name="Liu S."/>
            <person name="Zhang Z."/>
            <person name="Crasta O.R."/>
            <person name="Sobral B.W."/>
            <person name="Xu Y."/>
            <person name="Huang S."/>
            <person name="Fei Z."/>
        </authorList>
    </citation>
    <scope>NUCLEOTIDE SEQUENCE [LARGE SCALE GENOMIC DNA]</scope>
    <source>
        <strain evidence="3">cv. 9930</strain>
    </source>
</reference>
<dbReference type="AlphaFoldDB" id="A0A0A0LTS8"/>
<keyword evidence="1" id="KW-0472">Membrane</keyword>